<feature type="transmembrane region" description="Helical" evidence="1">
    <location>
        <begin position="276"/>
        <end position="297"/>
    </location>
</feature>
<keyword evidence="4" id="KW-1185">Reference proteome</keyword>
<organism evidence="3 4">
    <name type="scientific">Saccharicrinis fermentans DSM 9555 = JCM 21142</name>
    <dbReference type="NCBI Taxonomy" id="869213"/>
    <lineage>
        <taxon>Bacteria</taxon>
        <taxon>Pseudomonadati</taxon>
        <taxon>Bacteroidota</taxon>
        <taxon>Bacteroidia</taxon>
        <taxon>Marinilabiliales</taxon>
        <taxon>Marinilabiliaceae</taxon>
        <taxon>Saccharicrinis</taxon>
    </lineage>
</organism>
<dbReference type="InterPro" id="IPR003675">
    <property type="entry name" value="Rce1/LyrA-like_dom"/>
</dbReference>
<sequence length="313" mass="35484">MKQFFSHTPPSQKLLLLIIITLLSWFIISLAGTLLAFPIWGTEALTDTGQLLNNVAFLKYFQVLQSIALFIAPPIIFEYITSGQITLRHFREININSTLAIVAILLVIVAQPFISFLGVFNNGIVLPESWLHIEEWMKDKENAAMQATEIFLSAKGWSQTIINAIIIAVIPAIGEELMFRGSLQHLFNKILKNKHFSVILSALLFSAIHIQFFGFLPRFILGVLFGYLMVYGRNIWLPILAHFTNNFMAFILYQHYASNSTTNDNPLIVGNEYPQMIWVVLSIMGIITLLYLCLWFTKNRKGRNHASSTSQGS</sequence>
<accession>W7YKD2</accession>
<dbReference type="RefSeq" id="WP_152541713.1">
    <property type="nucleotide sequence ID" value="NZ_BAMD01000014.1"/>
</dbReference>
<keyword evidence="3" id="KW-0378">Hydrolase</keyword>
<dbReference type="PANTHER" id="PTHR43592:SF15">
    <property type="entry name" value="CAAX AMINO TERMINAL PROTEASE FAMILY PROTEIN"/>
    <property type="match status" value="1"/>
</dbReference>
<evidence type="ECO:0000259" key="2">
    <source>
        <dbReference type="Pfam" id="PF02517"/>
    </source>
</evidence>
<keyword evidence="3" id="KW-0645">Protease</keyword>
<name>W7YKD2_9BACT</name>
<comment type="caution">
    <text evidence="3">The sequence shown here is derived from an EMBL/GenBank/DDBJ whole genome shotgun (WGS) entry which is preliminary data.</text>
</comment>
<dbReference type="EMBL" id="BAMD01000014">
    <property type="protein sequence ID" value="GAF02809.1"/>
    <property type="molecule type" value="Genomic_DNA"/>
</dbReference>
<keyword evidence="1" id="KW-0472">Membrane</keyword>
<protein>
    <submittedName>
        <fullName evidence="3">CAAX amino terminal protease</fullName>
    </submittedName>
</protein>
<dbReference type="GO" id="GO:0004175">
    <property type="term" value="F:endopeptidase activity"/>
    <property type="evidence" value="ECO:0007669"/>
    <property type="project" value="UniProtKB-ARBA"/>
</dbReference>
<evidence type="ECO:0000313" key="3">
    <source>
        <dbReference type="EMBL" id="GAF02809.1"/>
    </source>
</evidence>
<dbReference type="eggNOG" id="COG1266">
    <property type="taxonomic scope" value="Bacteria"/>
</dbReference>
<reference evidence="3 4" key="1">
    <citation type="journal article" date="2014" name="Genome Announc.">
        <title>Draft Genome Sequence of Cytophaga fermentans JCM 21142T, a Facultative Anaerobe Isolated from Marine Mud.</title>
        <authorList>
            <person name="Starns D."/>
            <person name="Oshima K."/>
            <person name="Suda W."/>
            <person name="Iino T."/>
            <person name="Yuki M."/>
            <person name="Inoue J."/>
            <person name="Kitamura K."/>
            <person name="Iida T."/>
            <person name="Darby A."/>
            <person name="Hattori M."/>
            <person name="Ohkuma M."/>
        </authorList>
    </citation>
    <scope>NUCLEOTIDE SEQUENCE [LARGE SCALE GENOMIC DNA]</scope>
    <source>
        <strain evidence="3 4">JCM 21142</strain>
    </source>
</reference>
<dbReference type="GO" id="GO:0080120">
    <property type="term" value="P:CAAX-box protein maturation"/>
    <property type="evidence" value="ECO:0007669"/>
    <property type="project" value="UniProtKB-ARBA"/>
</dbReference>
<keyword evidence="1" id="KW-0812">Transmembrane</keyword>
<proteinExistence type="predicted"/>
<feature type="transmembrane region" description="Helical" evidence="1">
    <location>
        <begin position="93"/>
        <end position="120"/>
    </location>
</feature>
<feature type="transmembrane region" description="Helical" evidence="1">
    <location>
        <begin position="60"/>
        <end position="81"/>
    </location>
</feature>
<gene>
    <name evidence="3" type="ORF">JCM21142_41454</name>
</gene>
<feature type="domain" description="CAAX prenyl protease 2/Lysostaphin resistance protein A-like" evidence="2">
    <location>
        <begin position="159"/>
        <end position="248"/>
    </location>
</feature>
<dbReference type="GO" id="GO:0006508">
    <property type="term" value="P:proteolysis"/>
    <property type="evidence" value="ECO:0007669"/>
    <property type="project" value="UniProtKB-KW"/>
</dbReference>
<evidence type="ECO:0000256" key="1">
    <source>
        <dbReference type="SAM" id="Phobius"/>
    </source>
</evidence>
<dbReference type="Pfam" id="PF02517">
    <property type="entry name" value="Rce1-like"/>
    <property type="match status" value="1"/>
</dbReference>
<dbReference type="AlphaFoldDB" id="W7YKD2"/>
<keyword evidence="1" id="KW-1133">Transmembrane helix</keyword>
<feature type="transmembrane region" description="Helical" evidence="1">
    <location>
        <begin position="235"/>
        <end position="256"/>
    </location>
</feature>
<feature type="transmembrane region" description="Helical" evidence="1">
    <location>
        <begin position="198"/>
        <end position="228"/>
    </location>
</feature>
<feature type="transmembrane region" description="Helical" evidence="1">
    <location>
        <begin position="14"/>
        <end position="40"/>
    </location>
</feature>
<dbReference type="STRING" id="869213.GCA_000517085_04244"/>
<dbReference type="Proteomes" id="UP000019402">
    <property type="component" value="Unassembled WGS sequence"/>
</dbReference>
<dbReference type="OrthoDB" id="1523022at2"/>
<evidence type="ECO:0000313" key="4">
    <source>
        <dbReference type="Proteomes" id="UP000019402"/>
    </source>
</evidence>
<dbReference type="PANTHER" id="PTHR43592">
    <property type="entry name" value="CAAX AMINO TERMINAL PROTEASE"/>
    <property type="match status" value="1"/>
</dbReference>